<dbReference type="Gene3D" id="2.70.40.10">
    <property type="match status" value="1"/>
</dbReference>
<evidence type="ECO:0000256" key="9">
    <source>
        <dbReference type="SAM" id="MobiDB-lite"/>
    </source>
</evidence>
<comment type="caution">
    <text evidence="8">Lacks conserved residue(s) required for the propagation of feature annotation.</text>
</comment>
<organism evidence="11 12">
    <name type="scientific">Pedococcus bigeumensis</name>
    <dbReference type="NCBI Taxonomy" id="433644"/>
    <lineage>
        <taxon>Bacteria</taxon>
        <taxon>Bacillati</taxon>
        <taxon>Actinomycetota</taxon>
        <taxon>Actinomycetes</taxon>
        <taxon>Micrococcales</taxon>
        <taxon>Intrasporangiaceae</taxon>
        <taxon>Pedococcus</taxon>
    </lineage>
</organism>
<feature type="region of interest" description="Disordered" evidence="9">
    <location>
        <begin position="1"/>
        <end position="20"/>
    </location>
</feature>
<comment type="cofactor">
    <cofactor evidence="1 8">
        <name>Mg(2+)</name>
        <dbReference type="ChEBI" id="CHEBI:18420"/>
    </cofactor>
</comment>
<dbReference type="EMBL" id="RCZM01000002">
    <property type="protein sequence ID" value="TPG18441.1"/>
    <property type="molecule type" value="Genomic_DNA"/>
</dbReference>
<feature type="binding site" evidence="8">
    <location>
        <begin position="109"/>
        <end position="111"/>
    </location>
    <ligand>
        <name>substrate</name>
    </ligand>
</feature>
<evidence type="ECO:0000256" key="3">
    <source>
        <dbReference type="ARBA" id="ARBA00022723"/>
    </source>
</evidence>
<dbReference type="Pfam" id="PF00692">
    <property type="entry name" value="dUTPase"/>
    <property type="match status" value="1"/>
</dbReference>
<dbReference type="UniPathway" id="UPA00610">
    <property type="reaction ID" value="UER00666"/>
</dbReference>
<dbReference type="Proteomes" id="UP000317722">
    <property type="component" value="Unassembled WGS sequence"/>
</dbReference>
<dbReference type="AlphaFoldDB" id="A0A502D331"/>
<dbReference type="CDD" id="cd07557">
    <property type="entry name" value="trimeric_dUTPase"/>
    <property type="match status" value="1"/>
</dbReference>
<dbReference type="GO" id="GO:0046081">
    <property type="term" value="P:dUTP catabolic process"/>
    <property type="evidence" value="ECO:0007669"/>
    <property type="project" value="InterPro"/>
</dbReference>
<dbReference type="NCBIfam" id="TIGR00576">
    <property type="entry name" value="dut"/>
    <property type="match status" value="1"/>
</dbReference>
<evidence type="ECO:0000256" key="2">
    <source>
        <dbReference type="ARBA" id="ARBA00006581"/>
    </source>
</evidence>
<keyword evidence="3 8" id="KW-0479">Metal-binding</keyword>
<accession>A0A502D331</accession>
<protein>
    <recommendedName>
        <fullName evidence="8">Deoxyuridine 5'-triphosphate nucleotidohydrolase</fullName>
        <shortName evidence="8">dUTPase</shortName>
        <ecNumber evidence="8">3.6.1.23</ecNumber>
    </recommendedName>
    <alternativeName>
        <fullName evidence="8">dUTP pyrophosphatase</fullName>
    </alternativeName>
</protein>
<dbReference type="PANTHER" id="PTHR11241">
    <property type="entry name" value="DEOXYURIDINE 5'-TRIPHOSPHATE NUCLEOTIDOHYDROLASE"/>
    <property type="match status" value="1"/>
</dbReference>
<comment type="similarity">
    <text evidence="2 8">Belongs to the dUTPase family.</text>
</comment>
<feature type="binding site" evidence="8">
    <location>
        <begin position="92"/>
        <end position="94"/>
    </location>
    <ligand>
        <name>substrate</name>
    </ligand>
</feature>
<dbReference type="GO" id="GO:0000287">
    <property type="term" value="F:magnesium ion binding"/>
    <property type="evidence" value="ECO:0007669"/>
    <property type="project" value="UniProtKB-UniRule"/>
</dbReference>
<dbReference type="GO" id="GO:0004170">
    <property type="term" value="F:dUTP diphosphatase activity"/>
    <property type="evidence" value="ECO:0007669"/>
    <property type="project" value="UniProtKB-UniRule"/>
</dbReference>
<dbReference type="OrthoDB" id="9809956at2"/>
<evidence type="ECO:0000256" key="5">
    <source>
        <dbReference type="ARBA" id="ARBA00022842"/>
    </source>
</evidence>
<comment type="pathway">
    <text evidence="8">Pyrimidine metabolism; dUMP biosynthesis; dUMP from dCTP (dUTP route): step 2/2.</text>
</comment>
<feature type="domain" description="dUTPase-like" evidence="10">
    <location>
        <begin position="42"/>
        <end position="172"/>
    </location>
</feature>
<name>A0A502D331_9MICO</name>
<evidence type="ECO:0000256" key="1">
    <source>
        <dbReference type="ARBA" id="ARBA00001946"/>
    </source>
</evidence>
<evidence type="ECO:0000313" key="11">
    <source>
        <dbReference type="EMBL" id="TPG18441.1"/>
    </source>
</evidence>
<sequence>MSDRVSATGPFGAEIGSVHVTGPSRIPPSTVAVSVRRLDADLPLPSYAHPGDAGADLRAATDVTLAPGERSLVPTGVALAIPDGWVGLVHPRSGLAAKHGISIVNAPGTVDAGYRGEILVNLINLDPRDAFTVRRGDRIAQLVVQQVARVEFLEVDSLEDTSRGDTGHGASGGFGDHTQTTKD</sequence>
<dbReference type="InterPro" id="IPR029054">
    <property type="entry name" value="dUTPase-like"/>
</dbReference>
<proteinExistence type="inferred from homology"/>
<keyword evidence="5 8" id="KW-0460">Magnesium</keyword>
<comment type="caution">
    <text evidence="11">The sequence shown here is derived from an EMBL/GenBank/DDBJ whole genome shotgun (WGS) entry which is preliminary data.</text>
</comment>
<evidence type="ECO:0000259" key="10">
    <source>
        <dbReference type="Pfam" id="PF00692"/>
    </source>
</evidence>
<comment type="function">
    <text evidence="8">This enzyme is involved in nucleotide metabolism: it produces dUMP, the immediate precursor of thymidine nucleotides and it decreases the intracellular concentration of dUTP so that uracil cannot be incorporated into DNA.</text>
</comment>
<evidence type="ECO:0000256" key="4">
    <source>
        <dbReference type="ARBA" id="ARBA00022801"/>
    </source>
</evidence>
<dbReference type="NCBIfam" id="NF001862">
    <property type="entry name" value="PRK00601.1"/>
    <property type="match status" value="1"/>
</dbReference>
<dbReference type="InterPro" id="IPR033704">
    <property type="entry name" value="dUTPase_trimeric"/>
</dbReference>
<dbReference type="InterPro" id="IPR008181">
    <property type="entry name" value="dUTPase"/>
</dbReference>
<keyword evidence="12" id="KW-1185">Reference proteome</keyword>
<dbReference type="PANTHER" id="PTHR11241:SF0">
    <property type="entry name" value="DEOXYURIDINE 5'-TRIPHOSPHATE NUCLEOTIDOHYDROLASE"/>
    <property type="match status" value="1"/>
</dbReference>
<evidence type="ECO:0000256" key="7">
    <source>
        <dbReference type="ARBA" id="ARBA00047686"/>
    </source>
</evidence>
<evidence type="ECO:0000256" key="8">
    <source>
        <dbReference type="HAMAP-Rule" id="MF_00116"/>
    </source>
</evidence>
<comment type="catalytic activity">
    <reaction evidence="7 8">
        <text>dUTP + H2O = dUMP + diphosphate + H(+)</text>
        <dbReference type="Rhea" id="RHEA:10248"/>
        <dbReference type="ChEBI" id="CHEBI:15377"/>
        <dbReference type="ChEBI" id="CHEBI:15378"/>
        <dbReference type="ChEBI" id="CHEBI:33019"/>
        <dbReference type="ChEBI" id="CHEBI:61555"/>
        <dbReference type="ChEBI" id="CHEBI:246422"/>
        <dbReference type="EC" id="3.6.1.23"/>
    </reaction>
</comment>
<evidence type="ECO:0000313" key="12">
    <source>
        <dbReference type="Proteomes" id="UP000317722"/>
    </source>
</evidence>
<dbReference type="GO" id="GO:0006226">
    <property type="term" value="P:dUMP biosynthetic process"/>
    <property type="evidence" value="ECO:0007669"/>
    <property type="project" value="UniProtKB-UniRule"/>
</dbReference>
<dbReference type="SUPFAM" id="SSF51283">
    <property type="entry name" value="dUTPase-like"/>
    <property type="match status" value="1"/>
</dbReference>
<dbReference type="InterPro" id="IPR036157">
    <property type="entry name" value="dUTPase-like_sf"/>
</dbReference>
<feature type="binding site" evidence="8">
    <location>
        <position position="105"/>
    </location>
    <ligand>
        <name>substrate</name>
    </ligand>
</feature>
<keyword evidence="6 8" id="KW-0546">Nucleotide metabolism</keyword>
<dbReference type="HAMAP" id="MF_00116">
    <property type="entry name" value="dUTPase_bact"/>
    <property type="match status" value="1"/>
</dbReference>
<gene>
    <name evidence="8" type="primary">dut</name>
    <name evidence="11" type="ORF">EAH86_07635</name>
</gene>
<feature type="region of interest" description="Disordered" evidence="9">
    <location>
        <begin position="160"/>
        <end position="183"/>
    </location>
</feature>
<evidence type="ECO:0000256" key="6">
    <source>
        <dbReference type="ARBA" id="ARBA00023080"/>
    </source>
</evidence>
<reference evidence="11 12" key="1">
    <citation type="journal article" date="2019" name="Environ. Microbiol.">
        <title>Species interactions and distinct microbial communities in high Arctic permafrost affected cryosols are associated with the CH4 and CO2 gas fluxes.</title>
        <authorList>
            <person name="Altshuler I."/>
            <person name="Hamel J."/>
            <person name="Turney S."/>
            <person name="Magnuson E."/>
            <person name="Levesque R."/>
            <person name="Greer C."/>
            <person name="Whyte L.G."/>
        </authorList>
    </citation>
    <scope>NUCLEOTIDE SEQUENCE [LARGE SCALE GENOMIC DNA]</scope>
    <source>
        <strain evidence="11 12">S9.3A</strain>
    </source>
</reference>
<dbReference type="EC" id="3.6.1.23" evidence="8"/>
<keyword evidence="4 8" id="KW-0378">Hydrolase</keyword>
<dbReference type="FunFam" id="2.70.40.10:FF:000008">
    <property type="entry name" value="Deoxyuridine 5'-triphosphate nucleotidohydrolase"/>
    <property type="match status" value="1"/>
</dbReference>